<evidence type="ECO:0000256" key="1">
    <source>
        <dbReference type="SAM" id="Coils"/>
    </source>
</evidence>
<organism evidence="2 3">
    <name type="scientific">Fomitopsis schrenkii</name>
    <name type="common">Brown rot fungus</name>
    <dbReference type="NCBI Taxonomy" id="2126942"/>
    <lineage>
        <taxon>Eukaryota</taxon>
        <taxon>Fungi</taxon>
        <taxon>Dikarya</taxon>
        <taxon>Basidiomycota</taxon>
        <taxon>Agaricomycotina</taxon>
        <taxon>Agaricomycetes</taxon>
        <taxon>Polyporales</taxon>
        <taxon>Fomitopsis</taxon>
    </lineage>
</organism>
<dbReference type="InParanoid" id="S8F966"/>
<sequence length="183" mass="20030">MSAFAPNPISPSFLISSNAAQEFIALQSAEIARLRADVDQLKAQKANWQTQESERGGNGRLQAMFDKSAVTAIKEHISAALQELVAGLRNELVDRAADRRDSVPGPQEDSLMKEIREEVTQCKNEISGLKDQLGIVADQLRICAEGALQASNLAKEEVARHEVRQFLVRAYACAVQIRGQCSP</sequence>
<dbReference type="AlphaFoldDB" id="S8F966"/>
<dbReference type="Proteomes" id="UP000015241">
    <property type="component" value="Unassembled WGS sequence"/>
</dbReference>
<gene>
    <name evidence="2" type="ORF">FOMPIDRAFT_87459</name>
</gene>
<name>S8F966_FOMSC</name>
<proteinExistence type="predicted"/>
<feature type="coiled-coil region" evidence="1">
    <location>
        <begin position="24"/>
        <end position="51"/>
    </location>
</feature>
<keyword evidence="3" id="KW-1185">Reference proteome</keyword>
<evidence type="ECO:0000313" key="2">
    <source>
        <dbReference type="EMBL" id="EPS95199.1"/>
    </source>
</evidence>
<dbReference type="OrthoDB" id="10426199at2759"/>
<keyword evidence="1" id="KW-0175">Coiled coil</keyword>
<reference evidence="2 3" key="1">
    <citation type="journal article" date="2012" name="Science">
        <title>The Paleozoic origin of enzymatic lignin decomposition reconstructed from 31 fungal genomes.</title>
        <authorList>
            <person name="Floudas D."/>
            <person name="Binder M."/>
            <person name="Riley R."/>
            <person name="Barry K."/>
            <person name="Blanchette R.A."/>
            <person name="Henrissat B."/>
            <person name="Martinez A.T."/>
            <person name="Otillar R."/>
            <person name="Spatafora J.W."/>
            <person name="Yadav J.S."/>
            <person name="Aerts A."/>
            <person name="Benoit I."/>
            <person name="Boyd A."/>
            <person name="Carlson A."/>
            <person name="Copeland A."/>
            <person name="Coutinho P.M."/>
            <person name="de Vries R.P."/>
            <person name="Ferreira P."/>
            <person name="Findley K."/>
            <person name="Foster B."/>
            <person name="Gaskell J."/>
            <person name="Glotzer D."/>
            <person name="Gorecki P."/>
            <person name="Heitman J."/>
            <person name="Hesse C."/>
            <person name="Hori C."/>
            <person name="Igarashi K."/>
            <person name="Jurgens J.A."/>
            <person name="Kallen N."/>
            <person name="Kersten P."/>
            <person name="Kohler A."/>
            <person name="Kuees U."/>
            <person name="Kumar T.K.A."/>
            <person name="Kuo A."/>
            <person name="LaButti K."/>
            <person name="Larrondo L.F."/>
            <person name="Lindquist E."/>
            <person name="Ling A."/>
            <person name="Lombard V."/>
            <person name="Lucas S."/>
            <person name="Lundell T."/>
            <person name="Martin R."/>
            <person name="McLaughlin D.J."/>
            <person name="Morgenstern I."/>
            <person name="Morin E."/>
            <person name="Murat C."/>
            <person name="Nagy L.G."/>
            <person name="Nolan M."/>
            <person name="Ohm R.A."/>
            <person name="Patyshakuliyeva A."/>
            <person name="Rokas A."/>
            <person name="Ruiz-Duenas F.J."/>
            <person name="Sabat G."/>
            <person name="Salamov A."/>
            <person name="Samejima M."/>
            <person name="Schmutz J."/>
            <person name="Slot J.C."/>
            <person name="St John F."/>
            <person name="Stenlid J."/>
            <person name="Sun H."/>
            <person name="Sun S."/>
            <person name="Syed K."/>
            <person name="Tsang A."/>
            <person name="Wiebenga A."/>
            <person name="Young D."/>
            <person name="Pisabarro A."/>
            <person name="Eastwood D.C."/>
            <person name="Martin F."/>
            <person name="Cullen D."/>
            <person name="Grigoriev I.V."/>
            <person name="Hibbett D.S."/>
        </authorList>
    </citation>
    <scope>NUCLEOTIDE SEQUENCE</scope>
    <source>
        <strain evidence="3">FP-58527</strain>
    </source>
</reference>
<dbReference type="EMBL" id="KE504212">
    <property type="protein sequence ID" value="EPS95199.1"/>
    <property type="molecule type" value="Genomic_DNA"/>
</dbReference>
<evidence type="ECO:0000313" key="3">
    <source>
        <dbReference type="Proteomes" id="UP000015241"/>
    </source>
</evidence>
<accession>S8F966</accession>
<dbReference type="HOGENOM" id="CLU_1475196_0_0_1"/>
<protein>
    <submittedName>
        <fullName evidence="2">Uncharacterized protein</fullName>
    </submittedName>
</protein>